<name>A0ABY8PRL9_9BACT</name>
<evidence type="ECO:0000313" key="2">
    <source>
        <dbReference type="Proteomes" id="UP001232493"/>
    </source>
</evidence>
<dbReference type="RefSeq" id="WP_280999643.1">
    <property type="nucleotide sequence ID" value="NZ_CP069362.1"/>
</dbReference>
<dbReference type="Proteomes" id="UP001232493">
    <property type="component" value="Chromosome"/>
</dbReference>
<sequence>MKCNLCHKNDAEIIQSFDYDGIEKKIGYCHKCIKDIVKFHISPVNNKILKIYNTNVFFKNNFPFKKDNIELKNIRGRILIELPVSIKRMLFVEDDNSTLRDAQAIIKRGLDYWQNEYEKAKEEYNTEKMKAIEDIIKKIKKLL</sequence>
<keyword evidence="2" id="KW-1185">Reference proteome</keyword>
<protein>
    <submittedName>
        <fullName evidence="1">Uncharacterized protein</fullName>
    </submittedName>
</protein>
<proteinExistence type="predicted"/>
<reference evidence="1 2" key="1">
    <citation type="submission" date="2021-02" db="EMBL/GenBank/DDBJ databases">
        <title>Characterization of Marinitoga sp. nov. str. BP5-C20A.</title>
        <authorList>
            <person name="Erauso G."/>
            <person name="Postec A."/>
        </authorList>
    </citation>
    <scope>NUCLEOTIDE SEQUENCE [LARGE SCALE GENOMIC DNA]</scope>
    <source>
        <strain evidence="1 2">BP5-C20A</strain>
    </source>
</reference>
<organism evidence="1 2">
    <name type="scientific">Marinitoga aeolica</name>
    <dbReference type="NCBI Taxonomy" id="2809031"/>
    <lineage>
        <taxon>Bacteria</taxon>
        <taxon>Thermotogati</taxon>
        <taxon>Thermotogota</taxon>
        <taxon>Thermotogae</taxon>
        <taxon>Petrotogales</taxon>
        <taxon>Petrotogaceae</taxon>
        <taxon>Marinitoga</taxon>
    </lineage>
</organism>
<accession>A0ABY8PRL9</accession>
<dbReference type="EMBL" id="CP069362">
    <property type="protein sequence ID" value="WGS65284.1"/>
    <property type="molecule type" value="Genomic_DNA"/>
</dbReference>
<gene>
    <name evidence="1" type="ORF">JRV97_01645</name>
</gene>
<evidence type="ECO:0000313" key="1">
    <source>
        <dbReference type="EMBL" id="WGS65284.1"/>
    </source>
</evidence>